<keyword evidence="7" id="KW-1185">Reference proteome</keyword>
<dbReference type="InterPro" id="IPR017937">
    <property type="entry name" value="Thioredoxin_CS"/>
</dbReference>
<evidence type="ECO:0000259" key="5">
    <source>
        <dbReference type="PROSITE" id="PS51352"/>
    </source>
</evidence>
<evidence type="ECO:0000313" key="7">
    <source>
        <dbReference type="Proteomes" id="UP001623290"/>
    </source>
</evidence>
<keyword evidence="3" id="KW-0676">Redox-active center</keyword>
<dbReference type="PROSITE" id="PS00194">
    <property type="entry name" value="THIOREDOXIN_1"/>
    <property type="match status" value="1"/>
</dbReference>
<dbReference type="PROSITE" id="PS51352">
    <property type="entry name" value="THIOREDOXIN_2"/>
    <property type="match status" value="1"/>
</dbReference>
<feature type="domain" description="Thioredoxin" evidence="5">
    <location>
        <begin position="37"/>
        <end position="179"/>
    </location>
</feature>
<dbReference type="Proteomes" id="UP001623290">
    <property type="component" value="Chromosome"/>
</dbReference>
<dbReference type="RefSeq" id="WP_406721437.1">
    <property type="nucleotide sequence ID" value="NZ_CP135443.1"/>
</dbReference>
<dbReference type="PANTHER" id="PTHR42852:SF17">
    <property type="entry name" value="THIOREDOXIN-LIKE PROTEIN HI_1115"/>
    <property type="match status" value="1"/>
</dbReference>
<reference evidence="6 7" key="1">
    <citation type="submission" date="2023-09" db="EMBL/GenBank/DDBJ databases">
        <title>Thioclava shenzhenensis sp. nov., a multidrug resistant bacteria-antagonizing species isolated from coastal seawater.</title>
        <authorList>
            <person name="Long M."/>
        </authorList>
    </citation>
    <scope>NUCLEOTIDE SEQUENCE [LARGE SCALE GENOMIC DNA]</scope>
    <source>
        <strain evidence="6 7">FTW29</strain>
    </source>
</reference>
<dbReference type="SUPFAM" id="SSF52833">
    <property type="entry name" value="Thioredoxin-like"/>
    <property type="match status" value="1"/>
</dbReference>
<accession>A0ABZ1E218</accession>
<dbReference type="Gene3D" id="3.40.30.10">
    <property type="entry name" value="Glutaredoxin"/>
    <property type="match status" value="1"/>
</dbReference>
<organism evidence="6 7">
    <name type="scientific">Thioclava litoralis</name>
    <dbReference type="NCBI Taxonomy" id="3076557"/>
    <lineage>
        <taxon>Bacteria</taxon>
        <taxon>Pseudomonadati</taxon>
        <taxon>Pseudomonadota</taxon>
        <taxon>Alphaproteobacteria</taxon>
        <taxon>Rhodobacterales</taxon>
        <taxon>Paracoccaceae</taxon>
        <taxon>Thioclava</taxon>
    </lineage>
</organism>
<dbReference type="InterPro" id="IPR036249">
    <property type="entry name" value="Thioredoxin-like_sf"/>
</dbReference>
<keyword evidence="2" id="KW-0201">Cytochrome c-type biogenesis</keyword>
<evidence type="ECO:0000256" key="4">
    <source>
        <dbReference type="SAM" id="SignalP"/>
    </source>
</evidence>
<gene>
    <name evidence="6" type="ORF">RPE78_05450</name>
</gene>
<proteinExistence type="predicted"/>
<dbReference type="InterPro" id="IPR013740">
    <property type="entry name" value="Redoxin"/>
</dbReference>
<evidence type="ECO:0000256" key="2">
    <source>
        <dbReference type="ARBA" id="ARBA00022748"/>
    </source>
</evidence>
<evidence type="ECO:0000313" key="6">
    <source>
        <dbReference type="EMBL" id="WRY34735.1"/>
    </source>
</evidence>
<protein>
    <submittedName>
        <fullName evidence="6">TlpA disulfide reductase family protein</fullName>
    </submittedName>
</protein>
<dbReference type="PANTHER" id="PTHR42852">
    <property type="entry name" value="THIOL:DISULFIDE INTERCHANGE PROTEIN DSBE"/>
    <property type="match status" value="1"/>
</dbReference>
<comment type="subcellular location">
    <subcellularLocation>
        <location evidence="1">Cell envelope</location>
    </subcellularLocation>
</comment>
<dbReference type="CDD" id="cd02966">
    <property type="entry name" value="TlpA_like_family"/>
    <property type="match status" value="1"/>
</dbReference>
<name>A0ABZ1E218_9RHOB</name>
<sequence length="182" mass="19770">MLRSLVLYTALALGANAAMAAELDPLKTGEMQKLVTYNAPIDLPELEFQDEGGKTHHLSDYRGKVVVVNFWATWCVPCREEMPALEKLQKTIGGKDLAVVTIASGRNPPEKIDRFFADIGVENLPKFTDKSQRAARSLGVLGLPVTLIVNREGQEIARLIGGADWAGTDAQTLLRAVISDPA</sequence>
<keyword evidence="4" id="KW-0732">Signal</keyword>
<dbReference type="EMBL" id="CP135443">
    <property type="protein sequence ID" value="WRY34735.1"/>
    <property type="molecule type" value="Genomic_DNA"/>
</dbReference>
<evidence type="ECO:0000256" key="3">
    <source>
        <dbReference type="ARBA" id="ARBA00023284"/>
    </source>
</evidence>
<evidence type="ECO:0000256" key="1">
    <source>
        <dbReference type="ARBA" id="ARBA00004196"/>
    </source>
</evidence>
<dbReference type="InterPro" id="IPR050553">
    <property type="entry name" value="Thioredoxin_ResA/DsbE_sf"/>
</dbReference>
<dbReference type="Pfam" id="PF08534">
    <property type="entry name" value="Redoxin"/>
    <property type="match status" value="1"/>
</dbReference>
<feature type="signal peptide" evidence="4">
    <location>
        <begin position="1"/>
        <end position="20"/>
    </location>
</feature>
<dbReference type="InterPro" id="IPR013766">
    <property type="entry name" value="Thioredoxin_domain"/>
</dbReference>
<feature type="chain" id="PRO_5046881848" evidence="4">
    <location>
        <begin position="21"/>
        <end position="182"/>
    </location>
</feature>